<accession>A0A6C0EFV0</accession>
<name>A0A6C0EFV0_9ZZZZ</name>
<dbReference type="EMBL" id="MN738851">
    <property type="protein sequence ID" value="QHT28087.1"/>
    <property type="molecule type" value="Genomic_DNA"/>
</dbReference>
<protein>
    <submittedName>
        <fullName evidence="1">Uncharacterized protein</fullName>
    </submittedName>
</protein>
<sequence>MNPTYNFHQMHLRLVLNRYSLEMIVYFDSIFVPSYQYIGI</sequence>
<dbReference type="AlphaFoldDB" id="A0A6C0EFV0"/>
<reference evidence="1" key="1">
    <citation type="journal article" date="2020" name="Nature">
        <title>Giant virus diversity and host interactions through global metagenomics.</title>
        <authorList>
            <person name="Schulz F."/>
            <person name="Roux S."/>
            <person name="Paez-Espino D."/>
            <person name="Jungbluth S."/>
            <person name="Walsh D.A."/>
            <person name="Denef V.J."/>
            <person name="McMahon K.D."/>
            <person name="Konstantinidis K.T."/>
            <person name="Eloe-Fadrosh E.A."/>
            <person name="Kyrpides N.C."/>
            <person name="Woyke T."/>
        </authorList>
    </citation>
    <scope>NUCLEOTIDE SEQUENCE</scope>
    <source>
        <strain evidence="1">GVMAG-M-3300001348-25</strain>
    </source>
</reference>
<organism evidence="1">
    <name type="scientific">viral metagenome</name>
    <dbReference type="NCBI Taxonomy" id="1070528"/>
    <lineage>
        <taxon>unclassified sequences</taxon>
        <taxon>metagenomes</taxon>
        <taxon>organismal metagenomes</taxon>
    </lineage>
</organism>
<evidence type="ECO:0000313" key="1">
    <source>
        <dbReference type="EMBL" id="QHT28087.1"/>
    </source>
</evidence>
<proteinExistence type="predicted"/>